<dbReference type="GO" id="GO:0004591">
    <property type="term" value="F:oxoglutarate dehydrogenase (succinyl-transferring) activity"/>
    <property type="evidence" value="ECO:0007669"/>
    <property type="project" value="TreeGrafter"/>
</dbReference>
<dbReference type="Pfam" id="PF02779">
    <property type="entry name" value="Transket_pyr"/>
    <property type="match status" value="1"/>
</dbReference>
<evidence type="ECO:0000256" key="3">
    <source>
        <dbReference type="ARBA" id="ARBA00022946"/>
    </source>
</evidence>
<dbReference type="AlphaFoldDB" id="A0A9P0HUM6"/>
<dbReference type="OrthoDB" id="6592134at2759"/>
<dbReference type="Gene3D" id="3.40.50.970">
    <property type="match status" value="1"/>
</dbReference>
<dbReference type="SUPFAM" id="SSF52518">
    <property type="entry name" value="Thiamin diphosphate-binding fold (THDP-binding)"/>
    <property type="match status" value="2"/>
</dbReference>
<evidence type="ECO:0000256" key="5">
    <source>
        <dbReference type="ARBA" id="ARBA00023052"/>
    </source>
</evidence>
<accession>A0A9P0HUM6</accession>
<keyword evidence="3" id="KW-0809">Transit peptide</keyword>
<feature type="domain" description="Transketolase-like pyrimidine-binding" evidence="6">
    <location>
        <begin position="618"/>
        <end position="825"/>
    </location>
</feature>
<evidence type="ECO:0000259" key="6">
    <source>
        <dbReference type="SMART" id="SM00861"/>
    </source>
</evidence>
<dbReference type="PANTHER" id="PTHR23152:SF4">
    <property type="entry name" value="2-OXOADIPATE DEHYDROGENASE COMPLEX COMPONENT E1"/>
    <property type="match status" value="1"/>
</dbReference>
<dbReference type="EMBL" id="OV725083">
    <property type="protein sequence ID" value="CAH1408038.1"/>
    <property type="molecule type" value="Genomic_DNA"/>
</dbReference>
<evidence type="ECO:0000256" key="4">
    <source>
        <dbReference type="ARBA" id="ARBA00023002"/>
    </source>
</evidence>
<evidence type="ECO:0000313" key="8">
    <source>
        <dbReference type="Proteomes" id="UP001152798"/>
    </source>
</evidence>
<keyword evidence="5" id="KW-0786">Thiamine pyrophosphate</keyword>
<comment type="cofactor">
    <cofactor evidence="1">
        <name>thiamine diphosphate</name>
        <dbReference type="ChEBI" id="CHEBI:58937"/>
    </cofactor>
</comment>
<dbReference type="PIRSF" id="PIRSF000157">
    <property type="entry name" value="Oxoglu_dh_E1"/>
    <property type="match status" value="1"/>
</dbReference>
<protein>
    <recommendedName>
        <fullName evidence="6">Transketolase-like pyrimidine-binding domain-containing protein</fullName>
    </recommendedName>
</protein>
<dbReference type="GO" id="GO:0005739">
    <property type="term" value="C:mitochondrion"/>
    <property type="evidence" value="ECO:0007669"/>
    <property type="project" value="TreeGrafter"/>
</dbReference>
<reference evidence="7" key="1">
    <citation type="submission" date="2022-01" db="EMBL/GenBank/DDBJ databases">
        <authorList>
            <person name="King R."/>
        </authorList>
    </citation>
    <scope>NUCLEOTIDE SEQUENCE</scope>
</reference>
<sequence>MFKNIVCSNFVRPIARNRLLQIRLCYSSVKQILKEKIANYLDKPERLCCVWRNFLEWNPDLLGRGNEELINKLKQKMIEKSGGDINIEEELFYDLYIFDQIQVHKIITNYQYRGHLSASIDPLNILRDKFVPDSCNIPRKDLESLLNCPYNKERKIILPDESFIGGSQTVMKLKDILIRLNRSFCGSIGIEFMNHTSVDIRQWVKRKFEEPAFVQSMHAPNIKQIILLRLIRAHCFEQFVSSKWPNEKQHGAVGCEILMPALETLIDFGSAHGAQSFVLGMTTTRARLNVLANVFRKPLQQIFVPFHHQTSEGVLLHDDDKYVLGNNVKKVTSNQALPTEFAVLASTSNFVEAIDPLVSGKTMAEQLYTADDDGRRVWPIVIHGDEVISGQGIVLETFRLASQKYFSTNGTIHIVLTNQYNLPKEDSAKSDDGSIYATNVAHASLAPVFHVNSQDPEAVVYCMKVAAEYRAKFKSDVIVDLICYQKYLPPEKSLPKDVVKKINDQRPILEKYCEKMVKEELSTWYEIDNSIQKYEHLLEYSYSKAQKSSFKVNEWLDSPWKRFFEKKLQLVDPNTSLIPSLYKVTVENIISYRSDINTHPSILEALSNHYTMAKENKITWLMAENLAIAFMLQEGINVRMTGDSCEEGESIKRHHTRYAVDSMETRIPLRGMYKAQGYYTNCNSLSSEFANLGFEIGFSQTSPKSLVIWESTKEDRTSLAQYMIDVFLAAGEGRWFRQTGLVCLIPHGLEGKGDSTSSGRPERFLQMCNDDYQNPITEMPIQLVKCNWIVANVTTPSNYFHVLRRQMKFNFRKPLILFTHKKLFFKMIYSPREDFLNKNRFKVYFPDKSFPPNSDQAREVKKVLFCTGKVYYELLDARKNANHEKDIAICRIEQISPFPYHAIFKDMVNYPNASFHWVQEEHRNQGWWTYVRPRFIATMEMIRKKTPSSPIVPQINYIGRSSGYKTAAEIRYQHFLQMRLFLAEAMKIVV</sequence>
<evidence type="ECO:0000256" key="2">
    <source>
        <dbReference type="ARBA" id="ARBA00006936"/>
    </source>
</evidence>
<dbReference type="Gene3D" id="1.10.287.1150">
    <property type="entry name" value="TPP helical domain"/>
    <property type="match status" value="1"/>
</dbReference>
<dbReference type="InterPro" id="IPR029061">
    <property type="entry name" value="THDP-binding"/>
</dbReference>
<gene>
    <name evidence="7" type="ORF">NEZAVI_LOCUS15641</name>
</gene>
<keyword evidence="4" id="KW-0560">Oxidoreductase</keyword>
<organism evidence="7 8">
    <name type="scientific">Nezara viridula</name>
    <name type="common">Southern green stink bug</name>
    <name type="synonym">Cimex viridulus</name>
    <dbReference type="NCBI Taxonomy" id="85310"/>
    <lineage>
        <taxon>Eukaryota</taxon>
        <taxon>Metazoa</taxon>
        <taxon>Ecdysozoa</taxon>
        <taxon>Arthropoda</taxon>
        <taxon>Hexapoda</taxon>
        <taxon>Insecta</taxon>
        <taxon>Pterygota</taxon>
        <taxon>Neoptera</taxon>
        <taxon>Paraneoptera</taxon>
        <taxon>Hemiptera</taxon>
        <taxon>Heteroptera</taxon>
        <taxon>Panheteroptera</taxon>
        <taxon>Pentatomomorpha</taxon>
        <taxon>Pentatomoidea</taxon>
        <taxon>Pentatomidae</taxon>
        <taxon>Pentatominae</taxon>
        <taxon>Nezara</taxon>
    </lineage>
</organism>
<dbReference type="InterPro" id="IPR005475">
    <property type="entry name" value="Transketolase-like_Pyr-bd"/>
</dbReference>
<comment type="similarity">
    <text evidence="2">Belongs to the alpha-ketoglutarate dehydrogenase family.</text>
</comment>
<dbReference type="InterPro" id="IPR011603">
    <property type="entry name" value="2oxoglutarate_DH_E1"/>
</dbReference>
<dbReference type="GO" id="GO:0030976">
    <property type="term" value="F:thiamine pyrophosphate binding"/>
    <property type="evidence" value="ECO:0007669"/>
    <property type="project" value="InterPro"/>
</dbReference>
<dbReference type="Proteomes" id="UP001152798">
    <property type="component" value="Chromosome 7"/>
</dbReference>
<dbReference type="InterPro" id="IPR031717">
    <property type="entry name" value="ODO-1/KGD_C"/>
</dbReference>
<evidence type="ECO:0000313" key="7">
    <source>
        <dbReference type="EMBL" id="CAH1408038.1"/>
    </source>
</evidence>
<name>A0A9P0HUM6_NEZVI</name>
<dbReference type="SMART" id="SM00861">
    <property type="entry name" value="Transket_pyr"/>
    <property type="match status" value="1"/>
</dbReference>
<dbReference type="InterPro" id="IPR001017">
    <property type="entry name" value="DH_E1"/>
</dbReference>
<proteinExistence type="inferred from homology"/>
<dbReference type="GO" id="GO:0006099">
    <property type="term" value="P:tricarboxylic acid cycle"/>
    <property type="evidence" value="ECO:0007669"/>
    <property type="project" value="TreeGrafter"/>
</dbReference>
<dbReference type="Pfam" id="PF16870">
    <property type="entry name" value="OxoGdeHyase_C"/>
    <property type="match status" value="1"/>
</dbReference>
<dbReference type="InterPro" id="IPR042179">
    <property type="entry name" value="KGD_C_sf"/>
</dbReference>
<dbReference type="Gene3D" id="3.40.50.12470">
    <property type="match status" value="1"/>
</dbReference>
<dbReference type="Pfam" id="PF00676">
    <property type="entry name" value="E1_dh"/>
    <property type="match status" value="1"/>
</dbReference>
<keyword evidence="8" id="KW-1185">Reference proteome</keyword>
<dbReference type="PANTHER" id="PTHR23152">
    <property type="entry name" value="2-OXOGLUTARATE DEHYDROGENASE"/>
    <property type="match status" value="1"/>
</dbReference>
<dbReference type="Gene3D" id="3.40.50.11610">
    <property type="entry name" value="Multifunctional 2-oxoglutarate metabolism enzyme, C-terminal domain"/>
    <property type="match status" value="1"/>
</dbReference>
<evidence type="ECO:0000256" key="1">
    <source>
        <dbReference type="ARBA" id="ARBA00001964"/>
    </source>
</evidence>
<dbReference type="GO" id="GO:0045252">
    <property type="term" value="C:oxoglutarate dehydrogenase complex"/>
    <property type="evidence" value="ECO:0007669"/>
    <property type="project" value="TreeGrafter"/>
</dbReference>